<dbReference type="RefSeq" id="WP_044125738.1">
    <property type="nucleotide sequence ID" value="NZ_JIDO01000002.1"/>
</dbReference>
<comment type="caution">
    <text evidence="1">The sequence shown here is derived from an EMBL/GenBank/DDBJ whole genome shotgun (WGS) entry which is preliminary data.</text>
</comment>
<reference evidence="1 2" key="1">
    <citation type="submission" date="2019-06" db="EMBL/GenBank/DDBJ databases">
        <title>Vibrio cholerae phylogeny based on whole-genome sequencing reveals genetic diversity and population strucutre.</title>
        <authorList>
            <person name="Zhiqiu Y."/>
            <person name="Bin L."/>
            <person name="Lingyan J."/>
        </authorList>
    </citation>
    <scope>NUCLEOTIDE SEQUENCE [LARGE SCALE GENOMIC DNA]</scope>
    <source>
        <strain evidence="1 2">N2814</strain>
    </source>
</reference>
<evidence type="ECO:0000313" key="1">
    <source>
        <dbReference type="EMBL" id="TXX67209.1"/>
    </source>
</evidence>
<dbReference type="Proteomes" id="UP000323819">
    <property type="component" value="Unassembled WGS sequence"/>
</dbReference>
<protein>
    <submittedName>
        <fullName evidence="1">Uncharacterized protein</fullName>
    </submittedName>
</protein>
<accession>A0ABD7SR78</accession>
<organism evidence="1 2">
    <name type="scientific">Vibrio cholerae</name>
    <dbReference type="NCBI Taxonomy" id="666"/>
    <lineage>
        <taxon>Bacteria</taxon>
        <taxon>Pseudomonadati</taxon>
        <taxon>Pseudomonadota</taxon>
        <taxon>Gammaproteobacteria</taxon>
        <taxon>Vibrionales</taxon>
        <taxon>Vibrionaceae</taxon>
        <taxon>Vibrio</taxon>
    </lineage>
</organism>
<proteinExistence type="predicted"/>
<gene>
    <name evidence="1" type="ORF">FXF03_01160</name>
</gene>
<dbReference type="AlphaFoldDB" id="A0ABD7SR78"/>
<dbReference type="EMBL" id="VSIJ01000005">
    <property type="protein sequence ID" value="TXX67209.1"/>
    <property type="molecule type" value="Genomic_DNA"/>
</dbReference>
<sequence length="96" mass="10824">MDNSLKTSLLALVDKSKLQKKIAEANEHEEFGGMVPSVFAYKTLEGEVRVGFNYQPMGTKVGYRFHIDHGVGIHRNTDGEVLWVKENITITKEIFA</sequence>
<evidence type="ECO:0000313" key="2">
    <source>
        <dbReference type="Proteomes" id="UP000323819"/>
    </source>
</evidence>
<name>A0ABD7SR78_VIBCL</name>